<feature type="region of interest" description="Disordered" evidence="1">
    <location>
        <begin position="242"/>
        <end position="268"/>
    </location>
</feature>
<dbReference type="InterPro" id="IPR058348">
    <property type="entry name" value="DUF8035"/>
</dbReference>
<dbReference type="EMBL" id="ML220116">
    <property type="protein sequence ID" value="TGZ82018.1"/>
    <property type="molecule type" value="Genomic_DNA"/>
</dbReference>
<keyword evidence="4" id="KW-1185">Reference proteome</keyword>
<name>A0A4S2MZ01_9PEZI</name>
<reference evidence="3 4" key="1">
    <citation type="submission" date="2019-04" db="EMBL/GenBank/DDBJ databases">
        <title>Comparative genomics and transcriptomics to analyze fruiting body development in filamentous ascomycetes.</title>
        <authorList>
            <consortium name="DOE Joint Genome Institute"/>
            <person name="Lutkenhaus R."/>
            <person name="Traeger S."/>
            <person name="Breuer J."/>
            <person name="Kuo A."/>
            <person name="Lipzen A."/>
            <person name="Pangilinan J."/>
            <person name="Dilworth D."/>
            <person name="Sandor L."/>
            <person name="Poggeler S."/>
            <person name="Barry K."/>
            <person name="Grigoriev I.V."/>
            <person name="Nowrousian M."/>
        </authorList>
    </citation>
    <scope>NUCLEOTIDE SEQUENCE [LARGE SCALE GENOMIC DNA]</scope>
    <source>
        <strain evidence="3 4">CBS 389.68</strain>
    </source>
</reference>
<gene>
    <name evidence="3" type="ORF">EX30DRAFT_212933</name>
</gene>
<dbReference type="Pfam" id="PF26118">
    <property type="entry name" value="DUF8035"/>
    <property type="match status" value="1"/>
</dbReference>
<dbReference type="AlphaFoldDB" id="A0A4S2MZ01"/>
<feature type="region of interest" description="Disordered" evidence="1">
    <location>
        <begin position="286"/>
        <end position="309"/>
    </location>
</feature>
<sequence>MAPPTTKIRAAPPSAFHQQLDPRFSSHSLQPNSLHRRRGSSSSGSDIDGWGYSPRSSWSPSTAATSISGSSHVPRGRRRASSFTSPPNSRPILVNHDVRARSPQHPMVFQQTTRDRSPMHRSGRTIVMPGSSIKSGRRGSLSSRGGSEYSKSIYGSSPPRSAYHGNYNYARREMSRRHEGDFDAPRKGRTKFPLRLVAEEAVDRMRYPYTIEENGSIVVLQALRRPEIDELIDMTAQLRRESTSPRIAHARSRAQSVSTRSGGLPHHPAIVTTTALDHDITRGLAGLSLGHGRAPTPGLARRSHSTRRH</sequence>
<dbReference type="Proteomes" id="UP000298138">
    <property type="component" value="Unassembled WGS sequence"/>
</dbReference>
<feature type="compositionally biased region" description="Polar residues" evidence="1">
    <location>
        <begin position="54"/>
        <end position="71"/>
    </location>
</feature>
<feature type="region of interest" description="Disordered" evidence="1">
    <location>
        <begin position="1"/>
        <end position="157"/>
    </location>
</feature>
<evidence type="ECO:0000256" key="1">
    <source>
        <dbReference type="SAM" id="MobiDB-lite"/>
    </source>
</evidence>
<evidence type="ECO:0000313" key="4">
    <source>
        <dbReference type="Proteomes" id="UP000298138"/>
    </source>
</evidence>
<evidence type="ECO:0000313" key="3">
    <source>
        <dbReference type="EMBL" id="TGZ82018.1"/>
    </source>
</evidence>
<dbReference type="STRING" id="341454.A0A4S2MZ01"/>
<evidence type="ECO:0000259" key="2">
    <source>
        <dbReference type="Pfam" id="PF26118"/>
    </source>
</evidence>
<proteinExistence type="predicted"/>
<dbReference type="InParanoid" id="A0A4S2MZ01"/>
<dbReference type="OrthoDB" id="2192830at2759"/>
<feature type="compositionally biased region" description="Low complexity" evidence="1">
    <location>
        <begin position="130"/>
        <end position="152"/>
    </location>
</feature>
<organism evidence="3 4">
    <name type="scientific">Ascodesmis nigricans</name>
    <dbReference type="NCBI Taxonomy" id="341454"/>
    <lineage>
        <taxon>Eukaryota</taxon>
        <taxon>Fungi</taxon>
        <taxon>Dikarya</taxon>
        <taxon>Ascomycota</taxon>
        <taxon>Pezizomycotina</taxon>
        <taxon>Pezizomycetes</taxon>
        <taxon>Pezizales</taxon>
        <taxon>Ascodesmidaceae</taxon>
        <taxon>Ascodesmis</taxon>
    </lineage>
</organism>
<accession>A0A4S2MZ01</accession>
<feature type="domain" description="DUF8035" evidence="2">
    <location>
        <begin position="186"/>
        <end position="241"/>
    </location>
</feature>
<protein>
    <recommendedName>
        <fullName evidence="2">DUF8035 domain-containing protein</fullName>
    </recommendedName>
</protein>